<feature type="region of interest" description="Disordered" evidence="1">
    <location>
        <begin position="172"/>
        <end position="202"/>
    </location>
</feature>
<organism evidence="2 3">
    <name type="scientific">Cyanidioschyzon merolae (strain NIES-3377 / 10D)</name>
    <name type="common">Unicellular red alga</name>
    <dbReference type="NCBI Taxonomy" id="280699"/>
    <lineage>
        <taxon>Eukaryota</taxon>
        <taxon>Rhodophyta</taxon>
        <taxon>Bangiophyceae</taxon>
        <taxon>Cyanidiales</taxon>
        <taxon>Cyanidiaceae</taxon>
        <taxon>Cyanidioschyzon</taxon>
    </lineage>
</organism>
<gene>
    <name evidence="2" type="ORF">CYME_CMA045C</name>
</gene>
<feature type="region of interest" description="Disordered" evidence="1">
    <location>
        <begin position="369"/>
        <end position="410"/>
    </location>
</feature>
<feature type="compositionally biased region" description="Basic and acidic residues" evidence="1">
    <location>
        <begin position="321"/>
        <end position="330"/>
    </location>
</feature>
<evidence type="ECO:0000313" key="3">
    <source>
        <dbReference type="Proteomes" id="UP000007014"/>
    </source>
</evidence>
<sequence length="660" mass="72411">MIASAEGSLEAAAYGPPETLVRRRKFGHEIQCLMHAFGEVRYCARDVLELMEDMVRDGVRLFALEVAAREPDGRITAAAVARRFCHDQRALRRLCKLVEIMAKQQAKGPVREAAAELEAFLQETEMTLPSFADHDADSHSGGGAHCSWLVRMVEQTASAKLVGYASAVIGSQNAQKTGPGNATSGRKPAAEAQRIPEVASRTPASATLAVEAQALGQHVEEPKTPVLGTNRVVTPAPDVSVGENAGNYVHETRSNDTGGHEQRLQRASARQSPTKTSAAPGEARPLEEKRLSQGPRDDLQLDTSVADESSGVDGPSEALPDADHANHREPGGYPGSTQAHEYATTPDAEPALVTMHRSVPQIRAKAADTMKLEAASEPHAQRTSTQKPSPDTGEREANAAAGAAAGAKRKRLRLDNETWIEVQSETRTESSSGKPSSENPVFMIIFRADFILKQCLPRHQYADFVACRNVRYTYGESRAHQGVTRAVLFRDWLHLTPEEGVIVTEDGLHALGHVAWELTGLLTQAALLFRHYDEIAHERGDARAVCWRPARHILAALGNGIATAIVLPLETREYEALRRELELFELTVAPGRVFWRGFAKHSTRCLEPWHLRETWRRLRHGRRVTGLCAAATEQRFSFAGLLGAHPLRVCFDPNKRLIRE</sequence>
<evidence type="ECO:0000256" key="1">
    <source>
        <dbReference type="SAM" id="MobiDB-lite"/>
    </source>
</evidence>
<dbReference type="AlphaFoldDB" id="M1UMY8"/>
<feature type="compositionally biased region" description="Basic and acidic residues" evidence="1">
    <location>
        <begin position="284"/>
        <end position="299"/>
    </location>
</feature>
<dbReference type="Proteomes" id="UP000007014">
    <property type="component" value="Chromosome 1"/>
</dbReference>
<protein>
    <submittedName>
        <fullName evidence="2">Uncharacterized protein</fullName>
    </submittedName>
</protein>
<feature type="compositionally biased region" description="Basic and acidic residues" evidence="1">
    <location>
        <begin position="369"/>
        <end position="380"/>
    </location>
</feature>
<dbReference type="EMBL" id="AP006483">
    <property type="protein sequence ID" value="BAM78761.1"/>
    <property type="molecule type" value="Genomic_DNA"/>
</dbReference>
<feature type="region of interest" description="Disordered" evidence="1">
    <location>
        <begin position="217"/>
        <end position="341"/>
    </location>
</feature>
<dbReference type="GeneID" id="16992198"/>
<accession>M1UMY8</accession>
<proteinExistence type="predicted"/>
<name>M1UMY8_CYAM1</name>
<dbReference type="OrthoDB" id="6091at2759"/>
<reference evidence="2 3" key="2">
    <citation type="journal article" date="2007" name="BMC Biol.">
        <title>A 100%-complete sequence reveals unusually simple genomic features in the hot-spring red alga Cyanidioschyzon merolae.</title>
        <authorList>
            <person name="Nozaki H."/>
            <person name="Takano H."/>
            <person name="Misumi O."/>
            <person name="Terasawa K."/>
            <person name="Matsuzaki M."/>
            <person name="Maruyama S."/>
            <person name="Nishida K."/>
            <person name="Yagisawa F."/>
            <person name="Yoshida Y."/>
            <person name="Fujiwara T."/>
            <person name="Takio S."/>
            <person name="Tamura K."/>
            <person name="Chung S.J."/>
            <person name="Nakamura S."/>
            <person name="Kuroiwa H."/>
            <person name="Tanaka K."/>
            <person name="Sato N."/>
            <person name="Kuroiwa T."/>
        </authorList>
    </citation>
    <scope>NUCLEOTIDE SEQUENCE [LARGE SCALE GENOMIC DNA]</scope>
    <source>
        <strain evidence="2 3">10D</strain>
    </source>
</reference>
<reference evidence="2 3" key="1">
    <citation type="journal article" date="2004" name="Nature">
        <title>Genome sequence of the ultrasmall unicellular red alga Cyanidioschyzon merolae 10D.</title>
        <authorList>
            <person name="Matsuzaki M."/>
            <person name="Misumi O."/>
            <person name="Shin-i T."/>
            <person name="Maruyama S."/>
            <person name="Takahara M."/>
            <person name="Miyagishima S."/>
            <person name="Mori T."/>
            <person name="Nishida K."/>
            <person name="Yagisawa F."/>
            <person name="Nishida K."/>
            <person name="Yoshida Y."/>
            <person name="Nishimura Y."/>
            <person name="Nakao S."/>
            <person name="Kobayashi T."/>
            <person name="Momoyama Y."/>
            <person name="Higashiyama T."/>
            <person name="Minoda A."/>
            <person name="Sano M."/>
            <person name="Nomoto H."/>
            <person name="Oishi K."/>
            <person name="Hayashi H."/>
            <person name="Ohta F."/>
            <person name="Nishizaka S."/>
            <person name="Haga S."/>
            <person name="Miura S."/>
            <person name="Morishita T."/>
            <person name="Kabeya Y."/>
            <person name="Terasawa K."/>
            <person name="Suzuki Y."/>
            <person name="Ishii Y."/>
            <person name="Asakawa S."/>
            <person name="Takano H."/>
            <person name="Ohta N."/>
            <person name="Kuroiwa H."/>
            <person name="Tanaka K."/>
            <person name="Shimizu N."/>
            <person name="Sugano S."/>
            <person name="Sato N."/>
            <person name="Nozaki H."/>
            <person name="Ogasawara N."/>
            <person name="Kohara Y."/>
            <person name="Kuroiwa T."/>
        </authorList>
    </citation>
    <scope>NUCLEOTIDE SEQUENCE [LARGE SCALE GENOMIC DNA]</scope>
    <source>
        <strain evidence="2 3">10D</strain>
    </source>
</reference>
<dbReference type="KEGG" id="cme:CYME_CMA045C"/>
<dbReference type="Gramene" id="CMA045CT">
    <property type="protein sequence ID" value="CMA045CT"/>
    <property type="gene ID" value="CMA045C"/>
</dbReference>
<feature type="compositionally biased region" description="Basic and acidic residues" evidence="1">
    <location>
        <begin position="250"/>
        <end position="264"/>
    </location>
</feature>
<feature type="compositionally biased region" description="Polar residues" evidence="1">
    <location>
        <begin position="172"/>
        <end position="184"/>
    </location>
</feature>
<dbReference type="RefSeq" id="XP_005535047.1">
    <property type="nucleotide sequence ID" value="XM_005534990.1"/>
</dbReference>
<evidence type="ECO:0000313" key="2">
    <source>
        <dbReference type="EMBL" id="BAM78761.1"/>
    </source>
</evidence>
<feature type="compositionally biased region" description="Polar residues" evidence="1">
    <location>
        <begin position="268"/>
        <end position="277"/>
    </location>
</feature>
<dbReference type="HOGENOM" id="CLU_415850_0_0_1"/>
<keyword evidence="3" id="KW-1185">Reference proteome</keyword>